<dbReference type="Proteomes" id="UP001164746">
    <property type="component" value="Chromosome 16"/>
</dbReference>
<gene>
    <name evidence="3" type="ORF">MAR_003652</name>
</gene>
<dbReference type="InterPro" id="IPR002181">
    <property type="entry name" value="Fibrinogen_a/b/g_C_dom"/>
</dbReference>
<keyword evidence="4" id="KW-1185">Reference proteome</keyword>
<feature type="domain" description="Fibrinogen C-terminal" evidence="2">
    <location>
        <begin position="166"/>
        <end position="406"/>
    </location>
</feature>
<dbReference type="SMART" id="SM00186">
    <property type="entry name" value="FBG"/>
    <property type="match status" value="1"/>
</dbReference>
<dbReference type="Gene3D" id="3.90.215.10">
    <property type="entry name" value="Gamma Fibrinogen, chain A, domain 1"/>
    <property type="match status" value="1"/>
</dbReference>
<dbReference type="NCBIfam" id="NF040941">
    <property type="entry name" value="GGGWT_bact"/>
    <property type="match status" value="1"/>
</dbReference>
<evidence type="ECO:0000259" key="2">
    <source>
        <dbReference type="PROSITE" id="PS51406"/>
    </source>
</evidence>
<dbReference type="Gene3D" id="2.20.100.10">
    <property type="entry name" value="Thrombospondin type-1 (TSP1) repeat"/>
    <property type="match status" value="2"/>
</dbReference>
<name>A0ABY7G9S0_MYAAR</name>
<protein>
    <submittedName>
        <fullName evidence="3">FCN2-like protein</fullName>
    </submittedName>
</protein>
<dbReference type="SUPFAM" id="SSF56496">
    <property type="entry name" value="Fibrinogen C-terminal domain-like"/>
    <property type="match status" value="1"/>
</dbReference>
<evidence type="ECO:0000313" key="4">
    <source>
        <dbReference type="Proteomes" id="UP001164746"/>
    </source>
</evidence>
<proteinExistence type="predicted"/>
<feature type="chain" id="PRO_5046015551" evidence="1">
    <location>
        <begin position="21"/>
        <end position="407"/>
    </location>
</feature>
<evidence type="ECO:0000256" key="1">
    <source>
        <dbReference type="SAM" id="SignalP"/>
    </source>
</evidence>
<dbReference type="PROSITE" id="PS51406">
    <property type="entry name" value="FIBRINOGEN_C_2"/>
    <property type="match status" value="1"/>
</dbReference>
<accession>A0ABY7G9S0</accession>
<feature type="signal peptide" evidence="1">
    <location>
        <begin position="1"/>
        <end position="20"/>
    </location>
</feature>
<dbReference type="SMART" id="SM00209">
    <property type="entry name" value="TSP1"/>
    <property type="match status" value="2"/>
</dbReference>
<dbReference type="CDD" id="cd00087">
    <property type="entry name" value="FReD"/>
    <property type="match status" value="1"/>
</dbReference>
<dbReference type="PROSITE" id="PS50092">
    <property type="entry name" value="TSP1"/>
    <property type="match status" value="2"/>
</dbReference>
<dbReference type="SUPFAM" id="SSF82895">
    <property type="entry name" value="TSP-1 type 1 repeat"/>
    <property type="match status" value="2"/>
</dbReference>
<dbReference type="InterPro" id="IPR014716">
    <property type="entry name" value="Fibrinogen_a/b/g_C_1"/>
</dbReference>
<evidence type="ECO:0000313" key="3">
    <source>
        <dbReference type="EMBL" id="WAR30084.1"/>
    </source>
</evidence>
<dbReference type="Pfam" id="PF00090">
    <property type="entry name" value="TSP_1"/>
    <property type="match status" value="2"/>
</dbReference>
<dbReference type="InterPro" id="IPR036056">
    <property type="entry name" value="Fibrinogen-like_C"/>
</dbReference>
<organism evidence="3 4">
    <name type="scientific">Mya arenaria</name>
    <name type="common">Soft-shell clam</name>
    <dbReference type="NCBI Taxonomy" id="6604"/>
    <lineage>
        <taxon>Eukaryota</taxon>
        <taxon>Metazoa</taxon>
        <taxon>Spiralia</taxon>
        <taxon>Lophotrochozoa</taxon>
        <taxon>Mollusca</taxon>
        <taxon>Bivalvia</taxon>
        <taxon>Autobranchia</taxon>
        <taxon>Heteroconchia</taxon>
        <taxon>Euheterodonta</taxon>
        <taxon>Imparidentia</taxon>
        <taxon>Neoheterodontei</taxon>
        <taxon>Myida</taxon>
        <taxon>Myoidea</taxon>
        <taxon>Myidae</taxon>
        <taxon>Mya</taxon>
    </lineage>
</organism>
<dbReference type="InterPro" id="IPR000884">
    <property type="entry name" value="TSP1_rpt"/>
</dbReference>
<dbReference type="PANTHER" id="PTHR19143:SF327">
    <property type="entry name" value="FI21813P1-RELATED"/>
    <property type="match status" value="1"/>
</dbReference>
<reference evidence="3" key="1">
    <citation type="submission" date="2022-11" db="EMBL/GenBank/DDBJ databases">
        <title>Centuries of genome instability and evolution in soft-shell clam transmissible cancer (bioRxiv).</title>
        <authorList>
            <person name="Hart S.F.M."/>
            <person name="Yonemitsu M.A."/>
            <person name="Giersch R.M."/>
            <person name="Beal B.F."/>
            <person name="Arriagada G."/>
            <person name="Davis B.W."/>
            <person name="Ostrander E.A."/>
            <person name="Goff S.P."/>
            <person name="Metzger M.J."/>
        </authorList>
    </citation>
    <scope>NUCLEOTIDE SEQUENCE</scope>
    <source>
        <strain evidence="3">MELC-2E11</strain>
        <tissue evidence="3">Siphon/mantle</tissue>
    </source>
</reference>
<dbReference type="EMBL" id="CP111027">
    <property type="protein sequence ID" value="WAR30084.1"/>
    <property type="molecule type" value="Genomic_DNA"/>
</dbReference>
<sequence length="407" mass="45525">MPAILVGVTILWICAKNVATACHDDESFDCPRANTLFGICNNVDEAKKICPNFCGICPVDGQWANWSDWTSCDVTCDQGKHTRTRTCTNPEPKNNGSDCVGVANEYKRCDREPCPDGEWSAWEQWAPCPVTCGFGVTSRDRKCNNPAPSLLGQQCDGDNKDWGSCFRRNCPINNCLDIRNAMTGAPSGVYTISTPVTRTFIQVYCDMDTAGGGWTIKGINPEHNREDVALVVFQRRFNGSLDFYKNFQDYEDGFGSVDGEHWLGLRNVYELTTVGTNDLRIDVMCFNGSKAFEVYSDFLVGQGSNYTLHLGARTRNNETSGNVTMDDSSFGENDMAFSAKDKDMDNYVRSCAASYHGGWWYNNCVTKNLNGLYSSDSSLQSIFDYSYNYPGRIPLQETKMMFRRVLV</sequence>
<keyword evidence="1" id="KW-0732">Signal</keyword>
<dbReference type="PRINTS" id="PR01705">
    <property type="entry name" value="TSP1REPEAT"/>
</dbReference>
<dbReference type="Pfam" id="PF00147">
    <property type="entry name" value="Fibrinogen_C"/>
    <property type="match status" value="1"/>
</dbReference>
<dbReference type="InterPro" id="IPR050373">
    <property type="entry name" value="Fibrinogen_C-term_domain"/>
</dbReference>
<dbReference type="PANTHER" id="PTHR19143">
    <property type="entry name" value="FIBRINOGEN/TENASCIN/ANGIOPOEITIN"/>
    <property type="match status" value="1"/>
</dbReference>
<dbReference type="InterPro" id="IPR036383">
    <property type="entry name" value="TSP1_rpt_sf"/>
</dbReference>